<keyword evidence="3" id="KW-1185">Reference proteome</keyword>
<dbReference type="Proteomes" id="UP000595448">
    <property type="component" value="Chromosome"/>
</dbReference>
<feature type="transmembrane region" description="Helical" evidence="1">
    <location>
        <begin position="15"/>
        <end position="33"/>
    </location>
</feature>
<sequence>MRNSNNVFSAGERKVAVYALIGALALAAGGVAMDRFAGPSLGIYGQEFSMTAPGGVLEAQPVS</sequence>
<keyword evidence="1" id="KW-0812">Transmembrane</keyword>
<gene>
    <name evidence="2" type="ORF">JIP62_02085</name>
</gene>
<evidence type="ECO:0000313" key="2">
    <source>
        <dbReference type="EMBL" id="QQQ18947.1"/>
    </source>
</evidence>
<name>A0ABX7BNX2_9CAUL</name>
<proteinExistence type="predicted"/>
<dbReference type="EMBL" id="CP067977">
    <property type="protein sequence ID" value="QQQ18947.1"/>
    <property type="molecule type" value="Genomic_DNA"/>
</dbReference>
<keyword evidence="1" id="KW-1133">Transmembrane helix</keyword>
<evidence type="ECO:0000256" key="1">
    <source>
        <dbReference type="SAM" id="Phobius"/>
    </source>
</evidence>
<organism evidence="2 3">
    <name type="scientific">Brevundimonas vitisensis</name>
    <dbReference type="NCBI Taxonomy" id="2800818"/>
    <lineage>
        <taxon>Bacteria</taxon>
        <taxon>Pseudomonadati</taxon>
        <taxon>Pseudomonadota</taxon>
        <taxon>Alphaproteobacteria</taxon>
        <taxon>Caulobacterales</taxon>
        <taxon>Caulobacteraceae</taxon>
        <taxon>Brevundimonas</taxon>
    </lineage>
</organism>
<protein>
    <submittedName>
        <fullName evidence="2">Uncharacterized protein</fullName>
    </submittedName>
</protein>
<accession>A0ABX7BNX2</accession>
<dbReference type="RefSeq" id="WP_201103301.1">
    <property type="nucleotide sequence ID" value="NZ_CP067977.1"/>
</dbReference>
<reference evidence="2 3" key="1">
    <citation type="submission" date="2021-01" db="EMBL/GenBank/DDBJ databases">
        <title>Brevundimonas vitis sp. nov., an bacterium isolated from grape (Vitis vinifera).</title>
        <authorList>
            <person name="Jiang L."/>
            <person name="Lee J."/>
        </authorList>
    </citation>
    <scope>NUCLEOTIDE SEQUENCE [LARGE SCALE GENOMIC DNA]</scope>
    <source>
        <strain evidence="2 3">GRTSA-9</strain>
    </source>
</reference>
<evidence type="ECO:0000313" key="3">
    <source>
        <dbReference type="Proteomes" id="UP000595448"/>
    </source>
</evidence>
<keyword evidence="1" id="KW-0472">Membrane</keyword>